<evidence type="ECO:0000259" key="2">
    <source>
        <dbReference type="Pfam" id="PF12158"/>
    </source>
</evidence>
<keyword evidence="1" id="KW-0812">Transmembrane</keyword>
<keyword evidence="1" id="KW-1133">Transmembrane helix</keyword>
<feature type="transmembrane region" description="Helical" evidence="1">
    <location>
        <begin position="12"/>
        <end position="35"/>
    </location>
</feature>
<gene>
    <name evidence="3" type="ORF">WDZ17_10155</name>
</gene>
<proteinExistence type="predicted"/>
<evidence type="ECO:0000313" key="3">
    <source>
        <dbReference type="EMBL" id="MEJ5945654.1"/>
    </source>
</evidence>
<feature type="transmembrane region" description="Helical" evidence="1">
    <location>
        <begin position="140"/>
        <end position="161"/>
    </location>
</feature>
<keyword evidence="1" id="KW-0472">Membrane</keyword>
<feature type="domain" description="DUF3592" evidence="2">
    <location>
        <begin position="55"/>
        <end position="123"/>
    </location>
</feature>
<accession>A0ABU8RKM9</accession>
<dbReference type="Proteomes" id="UP001387100">
    <property type="component" value="Unassembled WGS sequence"/>
</dbReference>
<reference evidence="3 4" key="1">
    <citation type="journal article" date="2017" name="Int. J. Syst. Evol. Microbiol.">
        <title>Pseudokineococcus basanitobsidens sp. nov., isolated from volcanic rock.</title>
        <authorList>
            <person name="Lee D.W."/>
            <person name="Park M.Y."/>
            <person name="Kim J.J."/>
            <person name="Kim B.S."/>
        </authorList>
    </citation>
    <scope>NUCLEOTIDE SEQUENCE [LARGE SCALE GENOMIC DNA]</scope>
    <source>
        <strain evidence="3 4">DSM 103726</strain>
    </source>
</reference>
<evidence type="ECO:0000256" key="1">
    <source>
        <dbReference type="SAM" id="Phobius"/>
    </source>
</evidence>
<dbReference type="EMBL" id="JBBIAA010000010">
    <property type="protein sequence ID" value="MEJ5945654.1"/>
    <property type="molecule type" value="Genomic_DNA"/>
</dbReference>
<sequence length="162" mass="16613">MDDAQVTGAAGAAPAIAVVSLALGLALVVVGAAVARRAVLAARRRRRLHADGQRVRGVVVDTQIRTRGRGDTAATGFRPVVTFTTAQGRSVTTVAGPTASAWWVERTPVDVLHDPEDPEHAEVLQPVPGTRVEGRELPTVVVGVVLVLVGLGVVVVAAAGLG</sequence>
<protein>
    <submittedName>
        <fullName evidence="3">DUF3592 domain-containing protein</fullName>
    </submittedName>
</protein>
<organism evidence="3 4">
    <name type="scientific">Pseudokineococcus basanitobsidens</name>
    <dbReference type="NCBI Taxonomy" id="1926649"/>
    <lineage>
        <taxon>Bacteria</taxon>
        <taxon>Bacillati</taxon>
        <taxon>Actinomycetota</taxon>
        <taxon>Actinomycetes</taxon>
        <taxon>Kineosporiales</taxon>
        <taxon>Kineosporiaceae</taxon>
        <taxon>Pseudokineococcus</taxon>
    </lineage>
</organism>
<keyword evidence="4" id="KW-1185">Reference proteome</keyword>
<evidence type="ECO:0000313" key="4">
    <source>
        <dbReference type="Proteomes" id="UP001387100"/>
    </source>
</evidence>
<comment type="caution">
    <text evidence="3">The sequence shown here is derived from an EMBL/GenBank/DDBJ whole genome shotgun (WGS) entry which is preliminary data.</text>
</comment>
<dbReference type="InterPro" id="IPR021994">
    <property type="entry name" value="DUF3592"/>
</dbReference>
<dbReference type="Pfam" id="PF12158">
    <property type="entry name" value="DUF3592"/>
    <property type="match status" value="1"/>
</dbReference>
<dbReference type="RefSeq" id="WP_339575039.1">
    <property type="nucleotide sequence ID" value="NZ_JBBIAA010000010.1"/>
</dbReference>
<name>A0ABU8RKM9_9ACTN</name>